<organism evidence="3 4">
    <name type="scientific">Flavobacterium taihuense</name>
    <dbReference type="NCBI Taxonomy" id="2857508"/>
    <lineage>
        <taxon>Bacteria</taxon>
        <taxon>Pseudomonadati</taxon>
        <taxon>Bacteroidota</taxon>
        <taxon>Flavobacteriia</taxon>
        <taxon>Flavobacteriales</taxon>
        <taxon>Flavobacteriaceae</taxon>
        <taxon>Flavobacterium</taxon>
    </lineage>
</organism>
<sequence>MKKNLLKTKLNLFIFLFFVFSGIVNAANFNINSAVTYSATYAGADIVVQNGGTFTINSDAQINSITVNTGGTLIINSPFTLTVGVVANTATTQVVDFQNGSNVNVKSGATLIVYGLMNNSNNSAGIVFDGAVSVNGNVTGGQGSVISGSGTLNTTGSITTANNGQPGIIFGSTGDCSTGPCSGGNLCNFTGSISSNQTICSNSTPSVLTSSTSASSPTYQWQSSTTSGGGFTDISPNGTSATYTFSSTLSQTTYYRLKIKSTCTAVTSEIAITVTPAPAAPTGTAAQSFCSGSSPTVANLAATGTAIKWYTTSSGGSALATTTALVNGTHYFATQTVSGCESTSRFDVTATVNTTPVAPTGTAAQSFCSGASPTVVNLAATGTAVQWYTASSGGSALATTTALVNGTHYFATQTVSGCESTSRFDVTATVNTTPVAPTGTAAQSFCSGASPTVANLAATGTAVQWYAALSGGSPLATTTTLVNGTHYFATQTISGCESTSRFDVTATVNTTPAAPTGTAAQSFCSGASPTVANLAATGTAIKWYTASSGGSALATTTALVNGTHYFATQTISGCESTSRFDVTATVNTTPAAPTGTAAQSFCSGASPTVANLAATGTAIKWYTASSGGSALATTTALVNGTHYFATQTVSGCESTSRFDVTATVNTTSSAPTGTAAQSFCSGALPTVANLAATGTAVQWYAALSGGSPLATTTALVNGTHYFATQTVTGCESTSRFDVTATVNTTPASPMASATSQPTCALSTGTITVSSPIGLNYSIDGVDYSNSDGIFSGLAVGSYTVMARNGSCISPASAPISINAPITNTWNGAKWSKTNSAVPPTIDDIVVFNGNYSENVDIEGCSCQVNAGFTVTIPSGKTMTITNAVTNGGTLIFENNASLVQLDDAAVNTGSITYRRISAPMKNFDFTYWSSPVKDQILNVLSPNTFWDKYYSYANNKWVTENGNNKMNDAGKGFIIRVPKPNSTYPNGKDYWTGTTYSQPVEFTGVPYNGVISVPVLAGQNNLIGNPYPSAVDAETFMEDNASVIYGGLYFWTHNSAPTQTGTVYSYASSDYAVFTLLGSTGVAGIAAPVGQIASGQSFFVGSKIAGNFVFNNGMRISDPGSNSQFFKITKTKKTVKKEKNRVWLNLSNAGGAFKQLLVGYMDGATNGLDNLYDGVSFSGNSYVDFYSINNEKTLTIQGRALPFDKTDEVPLGYKATIDGAFEISIDKVDGALANQAVYIEDKVANVIYNLKNGPYSFTTLKGTFNDRFVLRYADKTTLGTDSFDTSGKSVIVSVKNHQIKINSFEETIAAVMVYDLKGSLIYENSKVSKNDFIAENLTASDQFLIVLIQLENGKWVTQEIIFQN</sequence>
<dbReference type="Pfam" id="PF19081">
    <property type="entry name" value="Ig_7"/>
    <property type="match status" value="6"/>
</dbReference>
<comment type="caution">
    <text evidence="3">The sequence shown here is derived from an EMBL/GenBank/DDBJ whole genome shotgun (WGS) entry which is preliminary data.</text>
</comment>
<gene>
    <name evidence="3" type="ORF">KZH69_11500</name>
</gene>
<dbReference type="InterPro" id="IPR044023">
    <property type="entry name" value="Ig_7"/>
</dbReference>
<evidence type="ECO:0000313" key="3">
    <source>
        <dbReference type="EMBL" id="MBW4361110.1"/>
    </source>
</evidence>
<evidence type="ECO:0000259" key="2">
    <source>
        <dbReference type="Pfam" id="PF19081"/>
    </source>
</evidence>
<reference evidence="3 4" key="1">
    <citation type="submission" date="2021-07" db="EMBL/GenBank/DDBJ databases">
        <title>Flavobacterium sp. nov. isolated from sediment on the Taihu Lake.</title>
        <authorList>
            <person name="Qu J.-H."/>
        </authorList>
    </citation>
    <scope>NUCLEOTIDE SEQUENCE [LARGE SCALE GENOMIC DNA]</scope>
    <source>
        <strain evidence="3 4">NAS39</strain>
    </source>
</reference>
<name>A0ABS6XWR4_9FLAO</name>
<evidence type="ECO:0000256" key="1">
    <source>
        <dbReference type="SAM" id="SignalP"/>
    </source>
</evidence>
<dbReference type="Proteomes" id="UP000812031">
    <property type="component" value="Unassembled WGS sequence"/>
</dbReference>
<feature type="chain" id="PRO_5047252332" description="Ig-like domain-containing protein" evidence="1">
    <location>
        <begin position="27"/>
        <end position="1364"/>
    </location>
</feature>
<keyword evidence="4" id="KW-1185">Reference proteome</keyword>
<feature type="domain" description="Ig-like" evidence="2">
    <location>
        <begin position="590"/>
        <end position="665"/>
    </location>
</feature>
<feature type="signal peptide" evidence="1">
    <location>
        <begin position="1"/>
        <end position="26"/>
    </location>
</feature>
<dbReference type="RefSeq" id="WP_219317593.1">
    <property type="nucleotide sequence ID" value="NZ_JAHWYN010000009.1"/>
</dbReference>
<feature type="domain" description="Ig-like" evidence="2">
    <location>
        <begin position="512"/>
        <end position="587"/>
    </location>
</feature>
<feature type="domain" description="Ig-like" evidence="2">
    <location>
        <begin position="434"/>
        <end position="509"/>
    </location>
</feature>
<feature type="domain" description="Ig-like" evidence="2">
    <location>
        <begin position="278"/>
        <end position="353"/>
    </location>
</feature>
<feature type="domain" description="Ig-like" evidence="2">
    <location>
        <begin position="670"/>
        <end position="743"/>
    </location>
</feature>
<keyword evidence="1" id="KW-0732">Signal</keyword>
<proteinExistence type="predicted"/>
<feature type="domain" description="Ig-like" evidence="2">
    <location>
        <begin position="356"/>
        <end position="431"/>
    </location>
</feature>
<protein>
    <recommendedName>
        <fullName evidence="2">Ig-like domain-containing protein</fullName>
    </recommendedName>
</protein>
<evidence type="ECO:0000313" key="4">
    <source>
        <dbReference type="Proteomes" id="UP000812031"/>
    </source>
</evidence>
<accession>A0ABS6XWR4</accession>
<dbReference type="EMBL" id="JAHWYN010000009">
    <property type="protein sequence ID" value="MBW4361110.1"/>
    <property type="molecule type" value="Genomic_DNA"/>
</dbReference>